<feature type="transmembrane region" description="Helical" evidence="1">
    <location>
        <begin position="122"/>
        <end position="145"/>
    </location>
</feature>
<keyword evidence="1" id="KW-0472">Membrane</keyword>
<sequence length="159" mass="16935">MLPFTSYRAPAWNHGHKVLDPLPRYLRPDYVVNDQLAVDDRIIAGEDPRVPDVLAALARPDAGDRAVALADLGVGAVVRDRSVPTTPTYDAAVAGTVVFDGADLEVTVLDVPVDDRTPPTGWLVALALAWAAFAGVALTGGWNAVQGIWPVMRTGREAE</sequence>
<gene>
    <name evidence="2" type="ORF">GCM10009606_25290</name>
</gene>
<organism evidence="2 3">
    <name type="scientific">Nocardioides aquiterrae</name>
    <dbReference type="NCBI Taxonomy" id="203799"/>
    <lineage>
        <taxon>Bacteria</taxon>
        <taxon>Bacillati</taxon>
        <taxon>Actinomycetota</taxon>
        <taxon>Actinomycetes</taxon>
        <taxon>Propionibacteriales</taxon>
        <taxon>Nocardioidaceae</taxon>
        <taxon>Nocardioides</taxon>
    </lineage>
</organism>
<dbReference type="EMBL" id="BAAAJE010000011">
    <property type="protein sequence ID" value="GAA1145035.1"/>
    <property type="molecule type" value="Genomic_DNA"/>
</dbReference>
<name>A0ABP4EZY2_9ACTN</name>
<evidence type="ECO:0000256" key="1">
    <source>
        <dbReference type="SAM" id="Phobius"/>
    </source>
</evidence>
<keyword evidence="3" id="KW-1185">Reference proteome</keyword>
<protein>
    <submittedName>
        <fullName evidence="2">Uncharacterized protein</fullName>
    </submittedName>
</protein>
<evidence type="ECO:0000313" key="3">
    <source>
        <dbReference type="Proteomes" id="UP001499979"/>
    </source>
</evidence>
<keyword evidence="1" id="KW-0812">Transmembrane</keyword>
<keyword evidence="1" id="KW-1133">Transmembrane helix</keyword>
<comment type="caution">
    <text evidence="2">The sequence shown here is derived from an EMBL/GenBank/DDBJ whole genome shotgun (WGS) entry which is preliminary data.</text>
</comment>
<reference evidence="3" key="1">
    <citation type="journal article" date="2019" name="Int. J. Syst. Evol. Microbiol.">
        <title>The Global Catalogue of Microorganisms (GCM) 10K type strain sequencing project: providing services to taxonomists for standard genome sequencing and annotation.</title>
        <authorList>
            <consortium name="The Broad Institute Genomics Platform"/>
            <consortium name="The Broad Institute Genome Sequencing Center for Infectious Disease"/>
            <person name="Wu L."/>
            <person name="Ma J."/>
        </authorList>
    </citation>
    <scope>NUCLEOTIDE SEQUENCE [LARGE SCALE GENOMIC DNA]</scope>
    <source>
        <strain evidence="3">JCM 11813</strain>
    </source>
</reference>
<proteinExistence type="predicted"/>
<accession>A0ABP4EZY2</accession>
<evidence type="ECO:0000313" key="2">
    <source>
        <dbReference type="EMBL" id="GAA1145035.1"/>
    </source>
</evidence>
<dbReference type="Proteomes" id="UP001499979">
    <property type="component" value="Unassembled WGS sequence"/>
</dbReference>